<proteinExistence type="predicted"/>
<feature type="transmembrane region" description="Helical" evidence="1">
    <location>
        <begin position="15"/>
        <end position="32"/>
    </location>
</feature>
<dbReference type="Proteomes" id="UP000183039">
    <property type="component" value="Unassembled WGS sequence"/>
</dbReference>
<sequence>MVKSDWFGSNGIKKVIYIIVICGSIGVCFLGLQTKAKQEQQRKVEYATATIKNEAVKIKRLNKQILELYQNDQEEFLIEPIEVEKLNNIERDSITLRTEAADFGLENKDFSIDTSEVTEGKQLLLTKIDDIKNKRDIQKQVTALLVQAPSDWAAEPVDVVINEQASVEGVAQIRNEISETDSAWSKAIIALLNEMTTQAKAYTDLKQAINAMAEGETLTAEATLENIILVFNQLDQIKNEMLKKELSDRLDVIDKLLEKQLFGNEEINNQEEILPSE</sequence>
<dbReference type="KEGG" id="ess:ATZ33_09755"/>
<evidence type="ECO:0000313" key="5">
    <source>
        <dbReference type="Proteomes" id="UP000183039"/>
    </source>
</evidence>
<dbReference type="OrthoDB" id="2194564at2"/>
<dbReference type="Proteomes" id="UP000065511">
    <property type="component" value="Chromosome"/>
</dbReference>
<accession>A0A0S3KBG9</accession>
<keyword evidence="1" id="KW-1133">Transmembrane helix</keyword>
<dbReference type="EMBL" id="JXLC01000014">
    <property type="protein sequence ID" value="OJG91456.1"/>
    <property type="molecule type" value="Genomic_DNA"/>
</dbReference>
<evidence type="ECO:0000313" key="4">
    <source>
        <dbReference type="Proteomes" id="UP000065511"/>
    </source>
</evidence>
<dbReference type="EMBL" id="CP013614">
    <property type="protein sequence ID" value="ALS01643.1"/>
    <property type="molecule type" value="Genomic_DNA"/>
</dbReference>
<evidence type="ECO:0000313" key="2">
    <source>
        <dbReference type="EMBL" id="ALS01643.1"/>
    </source>
</evidence>
<organism evidence="3 5">
    <name type="scientific">Enterococcus silesiacus</name>
    <dbReference type="NCBI Taxonomy" id="332949"/>
    <lineage>
        <taxon>Bacteria</taxon>
        <taxon>Bacillati</taxon>
        <taxon>Bacillota</taxon>
        <taxon>Bacilli</taxon>
        <taxon>Lactobacillales</taxon>
        <taxon>Enterococcaceae</taxon>
        <taxon>Enterococcus</taxon>
    </lineage>
</organism>
<gene>
    <name evidence="2" type="ORF">ATZ33_09755</name>
    <name evidence="3" type="ORF">RV15_GL000733</name>
</gene>
<evidence type="ECO:0000256" key="1">
    <source>
        <dbReference type="SAM" id="Phobius"/>
    </source>
</evidence>
<reference evidence="3 5" key="1">
    <citation type="submission" date="2014-12" db="EMBL/GenBank/DDBJ databases">
        <title>Draft genome sequences of 29 type strains of Enterococci.</title>
        <authorList>
            <person name="Zhong Z."/>
            <person name="Sun Z."/>
            <person name="Liu W."/>
            <person name="Zhang W."/>
            <person name="Zhang H."/>
        </authorList>
    </citation>
    <scope>NUCLEOTIDE SEQUENCE [LARGE SCALE GENOMIC DNA]</scope>
    <source>
        <strain evidence="3 5">DSM 22801</strain>
    </source>
</reference>
<dbReference type="AlphaFoldDB" id="A0A0S3KBG9"/>
<evidence type="ECO:0000313" key="3">
    <source>
        <dbReference type="EMBL" id="OJG91456.1"/>
    </source>
</evidence>
<name>A0A0S3KBG9_9ENTE</name>
<keyword evidence="1" id="KW-0472">Membrane</keyword>
<dbReference type="RefSeq" id="WP_071878053.1">
    <property type="nucleotide sequence ID" value="NZ_JXLC01000014.1"/>
</dbReference>
<protein>
    <submittedName>
        <fullName evidence="3">Uncharacterized protein</fullName>
    </submittedName>
</protein>
<reference evidence="2 4" key="2">
    <citation type="submission" date="2015-12" db="EMBL/GenBank/DDBJ databases">
        <authorList>
            <person name="Lauer A."/>
            <person name="Humrighouse B."/>
            <person name="Loparev V."/>
            <person name="Shewmaker P.L."/>
            <person name="Whitney A.M."/>
            <person name="McLaughlin R.W."/>
        </authorList>
    </citation>
    <scope>NUCLEOTIDE SEQUENCE [LARGE SCALE GENOMIC DNA]</scope>
    <source>
        <strain evidence="2 4">LMG 23085</strain>
    </source>
</reference>
<keyword evidence="4" id="KW-1185">Reference proteome</keyword>
<keyword evidence="1" id="KW-0812">Transmembrane</keyword>